<keyword evidence="6" id="KW-0963">Cytoplasm</keyword>
<dbReference type="Pfam" id="PF01965">
    <property type="entry name" value="DJ-1_PfpI"/>
    <property type="match status" value="1"/>
</dbReference>
<dbReference type="InterPro" id="IPR002818">
    <property type="entry name" value="DJ-1/PfpI"/>
</dbReference>
<organism evidence="28">
    <name type="scientific">Phallusia mammillata</name>
    <dbReference type="NCBI Taxonomy" id="59560"/>
    <lineage>
        <taxon>Eukaryota</taxon>
        <taxon>Metazoa</taxon>
        <taxon>Chordata</taxon>
        <taxon>Tunicata</taxon>
        <taxon>Ascidiacea</taxon>
        <taxon>Phlebobranchia</taxon>
        <taxon>Ascidiidae</taxon>
        <taxon>Phallusia</taxon>
    </lineage>
</organism>
<proteinExistence type="evidence at transcript level"/>
<evidence type="ECO:0000256" key="9">
    <source>
        <dbReference type="ARBA" id="ARBA00030958"/>
    </source>
</evidence>
<evidence type="ECO:0000256" key="11">
    <source>
        <dbReference type="ARBA" id="ARBA00047717"/>
    </source>
</evidence>
<accession>A0A6F9DNV0</accession>
<evidence type="ECO:0000256" key="16">
    <source>
        <dbReference type="ARBA" id="ARBA00048587"/>
    </source>
</evidence>
<dbReference type="InterPro" id="IPR050325">
    <property type="entry name" value="Prot/Nucl_acid_deglycase"/>
</dbReference>
<evidence type="ECO:0000313" key="28">
    <source>
        <dbReference type="EMBL" id="CAB3264656.1"/>
    </source>
</evidence>
<comment type="catalytic activity">
    <reaction evidence="11">
        <text>S-(1-hydroxy-2-oxopropyl)-L-cysteinyl-[protein] + H2O = lactate + L-cysteinyl-[protein] + H(+)</text>
        <dbReference type="Rhea" id="RHEA:49556"/>
        <dbReference type="Rhea" id="RHEA-COMP:10131"/>
        <dbReference type="Rhea" id="RHEA-COMP:12430"/>
        <dbReference type="ChEBI" id="CHEBI:15377"/>
        <dbReference type="ChEBI" id="CHEBI:15378"/>
        <dbReference type="ChEBI" id="CHEBI:24996"/>
        <dbReference type="ChEBI" id="CHEBI:29950"/>
        <dbReference type="ChEBI" id="CHEBI:131710"/>
        <dbReference type="EC" id="3.5.1.124"/>
    </reaction>
</comment>
<keyword evidence="8" id="KW-0278">Fertilization</keyword>
<dbReference type="GO" id="GO:0005634">
    <property type="term" value="C:nucleus"/>
    <property type="evidence" value="ECO:0007669"/>
    <property type="project" value="TreeGrafter"/>
</dbReference>
<evidence type="ECO:0000256" key="14">
    <source>
        <dbReference type="ARBA" id="ARBA00048384"/>
    </source>
</evidence>
<dbReference type="GO" id="GO:0006979">
    <property type="term" value="P:response to oxidative stress"/>
    <property type="evidence" value="ECO:0007669"/>
    <property type="project" value="TreeGrafter"/>
</dbReference>
<comment type="catalytic activity">
    <reaction evidence="12">
        <text>N(2)-(1-hydroxy-2-oxoethyl)-GDP + H2O = glycolate + GDP + H(+)</text>
        <dbReference type="Rhea" id="RHEA:57264"/>
        <dbReference type="ChEBI" id="CHEBI:15377"/>
        <dbReference type="ChEBI" id="CHEBI:15378"/>
        <dbReference type="ChEBI" id="CHEBI:29805"/>
        <dbReference type="ChEBI" id="CHEBI:58189"/>
        <dbReference type="ChEBI" id="CHEBI:141574"/>
    </reaction>
</comment>
<dbReference type="CDD" id="cd03135">
    <property type="entry name" value="GATase1_DJ-1"/>
    <property type="match status" value="1"/>
</dbReference>
<feature type="domain" description="DJ-1/PfpI" evidence="27">
    <location>
        <begin position="4"/>
        <end position="167"/>
    </location>
</feature>
<dbReference type="AlphaFoldDB" id="A0A6F9DNV0"/>
<comment type="catalytic activity">
    <reaction evidence="26">
        <text>N(6)-(1-hydroxy-2-oxoethyl)-L-lysyl-[protein] + H2O = glycolate + L-lysyl-[protein] + H(+)</text>
        <dbReference type="Rhea" id="RHEA:57192"/>
        <dbReference type="Rhea" id="RHEA-COMP:9752"/>
        <dbReference type="Rhea" id="RHEA-COMP:14845"/>
        <dbReference type="ChEBI" id="CHEBI:15377"/>
        <dbReference type="ChEBI" id="CHEBI:15378"/>
        <dbReference type="ChEBI" id="CHEBI:29805"/>
        <dbReference type="ChEBI" id="CHEBI:29969"/>
        <dbReference type="ChEBI" id="CHEBI:141554"/>
        <dbReference type="EC" id="3.5.1.124"/>
    </reaction>
</comment>
<dbReference type="EMBL" id="LR788794">
    <property type="protein sequence ID" value="CAB3264656.1"/>
    <property type="molecule type" value="mRNA"/>
</dbReference>
<reference evidence="28" key="1">
    <citation type="submission" date="2020-04" db="EMBL/GenBank/DDBJ databases">
        <authorList>
            <person name="Neveu A P."/>
        </authorList>
    </citation>
    <scope>NUCLEOTIDE SEQUENCE</scope>
    <source>
        <tissue evidence="28">Whole embryo</tissue>
    </source>
</reference>
<name>A0A6F9DNV0_9ASCI</name>
<evidence type="ECO:0000256" key="23">
    <source>
        <dbReference type="ARBA" id="ARBA00049200"/>
    </source>
</evidence>
<evidence type="ECO:0000256" key="7">
    <source>
        <dbReference type="ARBA" id="ARBA00023097"/>
    </source>
</evidence>
<comment type="similarity">
    <text evidence="4">Belongs to the peptidase C56 family.</text>
</comment>
<evidence type="ECO:0000256" key="24">
    <source>
        <dbReference type="ARBA" id="ARBA00049222"/>
    </source>
</evidence>
<dbReference type="GO" id="GO:0010646">
    <property type="term" value="P:regulation of cell communication"/>
    <property type="evidence" value="ECO:0007669"/>
    <property type="project" value="UniProtKB-ARBA"/>
</dbReference>
<comment type="catalytic activity">
    <reaction evidence="22">
        <text>N(2)-(1-hydroxy-2-oxoethyl)-dGTP + H2O = dGTP + glycolate + H(+)</text>
        <dbReference type="Rhea" id="RHEA:57248"/>
        <dbReference type="ChEBI" id="CHEBI:15377"/>
        <dbReference type="ChEBI" id="CHEBI:15378"/>
        <dbReference type="ChEBI" id="CHEBI:29805"/>
        <dbReference type="ChEBI" id="CHEBI:61429"/>
        <dbReference type="ChEBI" id="CHEBI:141572"/>
    </reaction>
</comment>
<dbReference type="PANTHER" id="PTHR48094:SF12">
    <property type="entry name" value="PARKINSON DISEASE PROTEIN 7 HOMOLOG"/>
    <property type="match status" value="1"/>
</dbReference>
<evidence type="ECO:0000256" key="18">
    <source>
        <dbReference type="ARBA" id="ARBA00048786"/>
    </source>
</evidence>
<evidence type="ECO:0000256" key="13">
    <source>
        <dbReference type="ARBA" id="ARBA00048223"/>
    </source>
</evidence>
<gene>
    <name evidence="28" type="primary">Park7</name>
</gene>
<evidence type="ECO:0000256" key="17">
    <source>
        <dbReference type="ARBA" id="ARBA00048622"/>
    </source>
</evidence>
<evidence type="ECO:0000256" key="21">
    <source>
        <dbReference type="ARBA" id="ARBA00048993"/>
    </source>
</evidence>
<evidence type="ECO:0000256" key="3">
    <source>
        <dbReference type="ARBA" id="ARBA00004496"/>
    </source>
</evidence>
<evidence type="ECO:0000256" key="19">
    <source>
        <dbReference type="ARBA" id="ARBA00048884"/>
    </source>
</evidence>
<evidence type="ECO:0000256" key="8">
    <source>
        <dbReference type="ARBA" id="ARBA00023279"/>
    </source>
</evidence>
<keyword evidence="7" id="KW-0558">Oxidation</keyword>
<comment type="catalytic activity">
    <reaction evidence="24">
        <text>N(2)-(1-hydroxy-2-oxoethyl)-GTP + H2O = glycolate + GTP + H(+)</text>
        <dbReference type="Rhea" id="RHEA:57252"/>
        <dbReference type="ChEBI" id="CHEBI:15377"/>
        <dbReference type="ChEBI" id="CHEBI:15378"/>
        <dbReference type="ChEBI" id="CHEBI:29805"/>
        <dbReference type="ChEBI" id="CHEBI:37565"/>
        <dbReference type="ChEBI" id="CHEBI:141571"/>
    </reaction>
</comment>
<comment type="catalytic activity">
    <reaction evidence="14">
        <text>an N(2)-(1-hydroxy-2-oxopropyl)-guanosine in RNA + H2O = a guanosine in RNA + lactate + H(+)</text>
        <dbReference type="Rhea" id="RHEA:57288"/>
        <dbReference type="Rhea" id="RHEA-COMP:14855"/>
        <dbReference type="Rhea" id="RHEA-COMP:14858"/>
        <dbReference type="ChEBI" id="CHEBI:15377"/>
        <dbReference type="ChEBI" id="CHEBI:15378"/>
        <dbReference type="ChEBI" id="CHEBI:24996"/>
        <dbReference type="ChEBI" id="CHEBI:74269"/>
        <dbReference type="ChEBI" id="CHEBI:141580"/>
    </reaction>
</comment>
<dbReference type="GO" id="GO:0007338">
    <property type="term" value="P:single fertilization"/>
    <property type="evidence" value="ECO:0007669"/>
    <property type="project" value="UniProtKB-KW"/>
</dbReference>
<evidence type="ECO:0000256" key="6">
    <source>
        <dbReference type="ARBA" id="ARBA00022490"/>
    </source>
</evidence>
<evidence type="ECO:0000256" key="12">
    <source>
        <dbReference type="ARBA" id="ARBA00047824"/>
    </source>
</evidence>
<comment type="catalytic activity">
    <reaction evidence="20">
        <text>S-(1-hydroxy-2-oxoethyl)-L-cysteinyl-[protein] + H2O = glycolate + L-cysteinyl-[protein] + H(+)</text>
        <dbReference type="Rhea" id="RHEA:57196"/>
        <dbReference type="Rhea" id="RHEA-COMP:10131"/>
        <dbReference type="Rhea" id="RHEA-COMP:14846"/>
        <dbReference type="ChEBI" id="CHEBI:15377"/>
        <dbReference type="ChEBI" id="CHEBI:15378"/>
        <dbReference type="ChEBI" id="CHEBI:29805"/>
        <dbReference type="ChEBI" id="CHEBI:29950"/>
        <dbReference type="ChEBI" id="CHEBI:141555"/>
        <dbReference type="EC" id="3.5.1.124"/>
    </reaction>
</comment>
<comment type="subcellular location">
    <subcellularLocation>
        <location evidence="3">Cytoplasm</location>
    </subcellularLocation>
</comment>
<comment type="catalytic activity">
    <reaction evidence="19">
        <text>N(omega)-(1-hydroxy-2-oxopropyl)-L-arginyl-[protein] + H2O = lactate + L-arginyl-[protein] + H(+)</text>
        <dbReference type="Rhea" id="RHEA:49548"/>
        <dbReference type="Rhea" id="RHEA-COMP:10532"/>
        <dbReference type="Rhea" id="RHEA-COMP:12428"/>
        <dbReference type="ChEBI" id="CHEBI:15377"/>
        <dbReference type="ChEBI" id="CHEBI:15378"/>
        <dbReference type="ChEBI" id="CHEBI:24996"/>
        <dbReference type="ChEBI" id="CHEBI:29965"/>
        <dbReference type="ChEBI" id="CHEBI:131708"/>
        <dbReference type="EC" id="3.5.1.124"/>
    </reaction>
</comment>
<dbReference type="GO" id="GO:0005739">
    <property type="term" value="C:mitochondrion"/>
    <property type="evidence" value="ECO:0007669"/>
    <property type="project" value="TreeGrafter"/>
</dbReference>
<comment type="catalytic activity">
    <reaction evidence="13">
        <text>N(2)-(1-hydroxy-2-oxoethyl)-GMP + H2O = glycolate + GMP + H(+)</text>
        <dbReference type="Rhea" id="RHEA:57304"/>
        <dbReference type="ChEBI" id="CHEBI:15377"/>
        <dbReference type="ChEBI" id="CHEBI:15378"/>
        <dbReference type="ChEBI" id="CHEBI:29805"/>
        <dbReference type="ChEBI" id="CHEBI:58115"/>
        <dbReference type="ChEBI" id="CHEBI:141576"/>
    </reaction>
</comment>
<dbReference type="GO" id="GO:0023051">
    <property type="term" value="P:regulation of signaling"/>
    <property type="evidence" value="ECO:0007669"/>
    <property type="project" value="UniProtKB-ARBA"/>
</dbReference>
<comment type="catalytic activity">
    <reaction evidence="15">
        <text>an N(2)-(1-hydroxy-2-oxopropyl)-2'-deoxyguanosine in DNA + H2O = a 2'-deoxyguanosine in DNA + lactate + H(+)</text>
        <dbReference type="Rhea" id="RHEA:57300"/>
        <dbReference type="Rhea" id="RHEA-COMP:11367"/>
        <dbReference type="Rhea" id="RHEA-COMP:14856"/>
        <dbReference type="ChEBI" id="CHEBI:15377"/>
        <dbReference type="ChEBI" id="CHEBI:15378"/>
        <dbReference type="ChEBI" id="CHEBI:24996"/>
        <dbReference type="ChEBI" id="CHEBI:85445"/>
        <dbReference type="ChEBI" id="CHEBI:141578"/>
    </reaction>
</comment>
<comment type="catalytic activity">
    <reaction evidence="23">
        <text>N(2)-(1-hydroxy-2-oxopropyl)-GTP + H2O = lactate + GTP + H(+)</text>
        <dbReference type="Rhea" id="RHEA:57256"/>
        <dbReference type="ChEBI" id="CHEBI:15377"/>
        <dbReference type="ChEBI" id="CHEBI:15378"/>
        <dbReference type="ChEBI" id="CHEBI:24996"/>
        <dbReference type="ChEBI" id="CHEBI:37565"/>
        <dbReference type="ChEBI" id="CHEBI:141570"/>
    </reaction>
</comment>
<sequence length="184" mass="19327">MGDKKAMVLVADGTEEMEAVIVIDVLRRAGVNVTVAGVEGDKPITCSRQVKIVPDADIATALQSGPYDAIVLPGGMQGAKTFAKASVVKDILSEQNQAQRIVGAICAAPIALKAHGLCLGKSLTSYPAVKPELEGYNYSEAKVVKDGNLITSQGPGTAFDFALALVEALFDKEKRDEVAKPMLI</sequence>
<evidence type="ECO:0000256" key="26">
    <source>
        <dbReference type="ARBA" id="ARBA00049474"/>
    </source>
</evidence>
<dbReference type="NCBIfam" id="TIGR01383">
    <property type="entry name" value="not_thiJ"/>
    <property type="match status" value="1"/>
</dbReference>
<evidence type="ECO:0000259" key="27">
    <source>
        <dbReference type="Pfam" id="PF01965"/>
    </source>
</evidence>
<dbReference type="PANTHER" id="PTHR48094">
    <property type="entry name" value="PROTEIN/NUCLEIC ACID DEGLYCASE DJ-1-RELATED"/>
    <property type="match status" value="1"/>
</dbReference>
<dbReference type="FunFam" id="3.40.50.880:FF:000022">
    <property type="entry name" value="protein deglycase DJ-1"/>
    <property type="match status" value="1"/>
</dbReference>
<evidence type="ECO:0000256" key="2">
    <source>
        <dbReference type="ARBA" id="ARBA00000739"/>
    </source>
</evidence>
<dbReference type="GO" id="GO:0036524">
    <property type="term" value="F:protein deglycase activity"/>
    <property type="evidence" value="ECO:0007669"/>
    <property type="project" value="UniProtKB-EC"/>
</dbReference>
<evidence type="ECO:0000256" key="1">
    <source>
        <dbReference type="ARBA" id="ARBA00000456"/>
    </source>
</evidence>
<dbReference type="SUPFAM" id="SSF52317">
    <property type="entry name" value="Class I glutamine amidotransferase-like"/>
    <property type="match status" value="1"/>
</dbReference>
<evidence type="ECO:0000256" key="25">
    <source>
        <dbReference type="ARBA" id="ARBA00049281"/>
    </source>
</evidence>
<comment type="catalytic activity">
    <reaction evidence="21">
        <text>N(2)-(1-hydroxy-2-oxopropyl)-GDP + H2O = lactate + GDP + H(+)</text>
        <dbReference type="Rhea" id="RHEA:57260"/>
        <dbReference type="ChEBI" id="CHEBI:15377"/>
        <dbReference type="ChEBI" id="CHEBI:15378"/>
        <dbReference type="ChEBI" id="CHEBI:24996"/>
        <dbReference type="ChEBI" id="CHEBI:58189"/>
        <dbReference type="ChEBI" id="CHEBI:141573"/>
    </reaction>
</comment>
<evidence type="ECO:0000256" key="15">
    <source>
        <dbReference type="ARBA" id="ARBA00048443"/>
    </source>
</evidence>
<evidence type="ECO:0000256" key="22">
    <source>
        <dbReference type="ARBA" id="ARBA00049074"/>
    </source>
</evidence>
<comment type="catalytic activity">
    <reaction evidence="2">
        <text>an N(2)-(1-hydroxy-2-oxoethyl)-guanosine in RNA + H2O = a guanosine in RNA + glycolate + H(+)</text>
        <dbReference type="Rhea" id="RHEA:57292"/>
        <dbReference type="Rhea" id="RHEA-COMP:14855"/>
        <dbReference type="Rhea" id="RHEA-COMP:14859"/>
        <dbReference type="ChEBI" id="CHEBI:15377"/>
        <dbReference type="ChEBI" id="CHEBI:15378"/>
        <dbReference type="ChEBI" id="CHEBI:29805"/>
        <dbReference type="ChEBI" id="CHEBI:74269"/>
        <dbReference type="ChEBI" id="CHEBI:141581"/>
    </reaction>
</comment>
<dbReference type="GO" id="GO:1903189">
    <property type="term" value="P:glyoxal metabolic process"/>
    <property type="evidence" value="ECO:0007669"/>
    <property type="project" value="TreeGrafter"/>
</dbReference>
<comment type="catalytic activity">
    <reaction evidence="17">
        <text>N(omega)-(1-hydroxy-2-oxoethyl)-L-arginyl-[protein] + H2O = L-arginyl-[protein] + glycolate + H(+)</text>
        <dbReference type="Rhea" id="RHEA:57188"/>
        <dbReference type="Rhea" id="RHEA-COMP:10532"/>
        <dbReference type="Rhea" id="RHEA-COMP:14844"/>
        <dbReference type="ChEBI" id="CHEBI:15377"/>
        <dbReference type="ChEBI" id="CHEBI:15378"/>
        <dbReference type="ChEBI" id="CHEBI:29805"/>
        <dbReference type="ChEBI" id="CHEBI:29965"/>
        <dbReference type="ChEBI" id="CHEBI:141553"/>
        <dbReference type="EC" id="3.5.1.124"/>
    </reaction>
</comment>
<protein>
    <recommendedName>
        <fullName evidence="5">protein deglycase</fullName>
        <ecNumber evidence="5">3.5.1.124</ecNumber>
    </recommendedName>
    <alternativeName>
        <fullName evidence="9">Maillard deglycase</fullName>
    </alternativeName>
    <alternativeName>
        <fullName evidence="10">Parkinsonism-associated deglycase</fullName>
    </alternativeName>
</protein>
<evidence type="ECO:0000256" key="4">
    <source>
        <dbReference type="ARBA" id="ARBA00008542"/>
    </source>
</evidence>
<dbReference type="InterPro" id="IPR029062">
    <property type="entry name" value="Class_I_gatase-like"/>
</dbReference>
<evidence type="ECO:0000256" key="5">
    <source>
        <dbReference type="ARBA" id="ARBA00012719"/>
    </source>
</evidence>
<dbReference type="InterPro" id="IPR006287">
    <property type="entry name" value="DJ-1"/>
</dbReference>
<comment type="catalytic activity">
    <reaction evidence="16">
        <text>N(6)-(1-hydroxy-2-oxopropyl)-L-lysyl-[protein] + H2O = lactate + L-lysyl-[protein] + H(+)</text>
        <dbReference type="Rhea" id="RHEA:49552"/>
        <dbReference type="Rhea" id="RHEA-COMP:9752"/>
        <dbReference type="Rhea" id="RHEA-COMP:12429"/>
        <dbReference type="ChEBI" id="CHEBI:15377"/>
        <dbReference type="ChEBI" id="CHEBI:15378"/>
        <dbReference type="ChEBI" id="CHEBI:24996"/>
        <dbReference type="ChEBI" id="CHEBI:29969"/>
        <dbReference type="ChEBI" id="CHEBI:131709"/>
        <dbReference type="EC" id="3.5.1.124"/>
    </reaction>
</comment>
<comment type="catalytic activity">
    <reaction evidence="1">
        <text>an N(2)-(1-hydroxy-2-oxoethyl)-2'-deoxyguanosine in DNA + H2O = a 2'-deoxyguanosine in DNA + glycolate + H(+)</text>
        <dbReference type="Rhea" id="RHEA:57296"/>
        <dbReference type="Rhea" id="RHEA-COMP:11367"/>
        <dbReference type="Rhea" id="RHEA-COMP:14857"/>
        <dbReference type="ChEBI" id="CHEBI:15377"/>
        <dbReference type="ChEBI" id="CHEBI:15378"/>
        <dbReference type="ChEBI" id="CHEBI:29805"/>
        <dbReference type="ChEBI" id="CHEBI:85445"/>
        <dbReference type="ChEBI" id="CHEBI:141579"/>
    </reaction>
</comment>
<comment type="catalytic activity">
    <reaction evidence="18">
        <text>N(2)-(1-hydroxy-2-oxopropyl)-dGTP + H2O = lactate + dGTP + H(+)</text>
        <dbReference type="Rhea" id="RHEA:57244"/>
        <dbReference type="ChEBI" id="CHEBI:15377"/>
        <dbReference type="ChEBI" id="CHEBI:15378"/>
        <dbReference type="ChEBI" id="CHEBI:24996"/>
        <dbReference type="ChEBI" id="CHEBI:61429"/>
        <dbReference type="ChEBI" id="CHEBI:141569"/>
    </reaction>
</comment>
<dbReference type="EC" id="3.5.1.124" evidence="5"/>
<comment type="catalytic activity">
    <reaction evidence="25">
        <text>N(2)-(1-hydroxy-2-oxopropyl)-GMP + H2O = lactate + GMP + H(+)</text>
        <dbReference type="Rhea" id="RHEA:57268"/>
        <dbReference type="ChEBI" id="CHEBI:15377"/>
        <dbReference type="ChEBI" id="CHEBI:15378"/>
        <dbReference type="ChEBI" id="CHEBI:24996"/>
        <dbReference type="ChEBI" id="CHEBI:58115"/>
        <dbReference type="ChEBI" id="CHEBI:141575"/>
    </reaction>
</comment>
<evidence type="ECO:0000256" key="10">
    <source>
        <dbReference type="ARBA" id="ARBA00031312"/>
    </source>
</evidence>
<evidence type="ECO:0000256" key="20">
    <source>
        <dbReference type="ARBA" id="ARBA00048937"/>
    </source>
</evidence>
<dbReference type="Gene3D" id="3.40.50.880">
    <property type="match status" value="1"/>
</dbReference>